<evidence type="ECO:0000313" key="3">
    <source>
        <dbReference type="Proteomes" id="UP001431784"/>
    </source>
</evidence>
<evidence type="ECO:0000256" key="1">
    <source>
        <dbReference type="SAM" id="Phobius"/>
    </source>
</evidence>
<feature type="transmembrane region" description="Helical" evidence="1">
    <location>
        <begin position="111"/>
        <end position="136"/>
    </location>
</feature>
<keyword evidence="1" id="KW-1133">Transmembrane helix</keyword>
<feature type="transmembrane region" description="Helical" evidence="1">
    <location>
        <begin position="21"/>
        <end position="42"/>
    </location>
</feature>
<name>A0ABT5TG72_9RHOB</name>
<organism evidence="2 3">
    <name type="scientific">Roseinatronobacter alkalisoli</name>
    <dbReference type="NCBI Taxonomy" id="3028235"/>
    <lineage>
        <taxon>Bacteria</taxon>
        <taxon>Pseudomonadati</taxon>
        <taxon>Pseudomonadota</taxon>
        <taxon>Alphaproteobacteria</taxon>
        <taxon>Rhodobacterales</taxon>
        <taxon>Paracoccaceae</taxon>
        <taxon>Roseinatronobacter</taxon>
    </lineage>
</organism>
<feature type="transmembrane region" description="Helical" evidence="1">
    <location>
        <begin position="79"/>
        <end position="99"/>
    </location>
</feature>
<keyword evidence="1" id="KW-0472">Membrane</keyword>
<keyword evidence="3" id="KW-1185">Reference proteome</keyword>
<dbReference type="EMBL" id="JAQZSM010000089">
    <property type="protein sequence ID" value="MDD7973954.1"/>
    <property type="molecule type" value="Genomic_DNA"/>
</dbReference>
<reference evidence="2" key="1">
    <citation type="submission" date="2023-02" db="EMBL/GenBank/DDBJ databases">
        <title>Description of Roseinatronobacter alkalisoli sp. nov., an alkaliphilic bacerium isolated from soda soil.</title>
        <authorList>
            <person name="Wei W."/>
        </authorList>
    </citation>
    <scope>NUCLEOTIDE SEQUENCE</scope>
    <source>
        <strain evidence="2">HJB301</strain>
    </source>
</reference>
<dbReference type="RefSeq" id="WP_274354606.1">
    <property type="nucleotide sequence ID" value="NZ_JAQZSM010000089.1"/>
</dbReference>
<sequence length="147" mass="15917">MPSIKSFNRLHPSARRILTRRALRSIGFATLLALQLWLIAQATAVQALWMWLICLGVVAGTLMPGTVPRAGATRLGRWVIGLGENLSFGAAVLVLFWISGYAHPGDPNQQIAFLVTSALAVAGTLAVAALVLPWFFPQSTRPSRTRQ</sequence>
<proteinExistence type="predicted"/>
<gene>
    <name evidence="2" type="ORF">PUT78_23310</name>
</gene>
<feature type="transmembrane region" description="Helical" evidence="1">
    <location>
        <begin position="48"/>
        <end position="67"/>
    </location>
</feature>
<comment type="caution">
    <text evidence="2">The sequence shown here is derived from an EMBL/GenBank/DDBJ whole genome shotgun (WGS) entry which is preliminary data.</text>
</comment>
<accession>A0ABT5TG72</accession>
<dbReference type="Proteomes" id="UP001431784">
    <property type="component" value="Unassembled WGS sequence"/>
</dbReference>
<keyword evidence="1" id="KW-0812">Transmembrane</keyword>
<evidence type="ECO:0000313" key="2">
    <source>
        <dbReference type="EMBL" id="MDD7973954.1"/>
    </source>
</evidence>
<protein>
    <submittedName>
        <fullName evidence="2">Uncharacterized protein</fullName>
    </submittedName>
</protein>